<evidence type="ECO:0000259" key="7">
    <source>
        <dbReference type="Pfam" id="PF13581"/>
    </source>
</evidence>
<keyword evidence="4" id="KW-0812">Transmembrane</keyword>
<evidence type="ECO:0000256" key="5">
    <source>
        <dbReference type="SAM" id="SignalP"/>
    </source>
</evidence>
<evidence type="ECO:0000256" key="3">
    <source>
        <dbReference type="ARBA" id="ARBA00023012"/>
    </source>
</evidence>
<dbReference type="Pfam" id="PF07730">
    <property type="entry name" value="HisKA_3"/>
    <property type="match status" value="1"/>
</dbReference>
<dbReference type="Gene3D" id="1.20.5.1930">
    <property type="match status" value="1"/>
</dbReference>
<dbReference type="Gene3D" id="2.130.10.10">
    <property type="entry name" value="YVTN repeat-like/Quinoprotein amine dehydrogenase"/>
    <property type="match status" value="2"/>
</dbReference>
<dbReference type="PANTHER" id="PTHR24421:SF61">
    <property type="entry name" value="OXYGEN SENSOR HISTIDINE KINASE NREB"/>
    <property type="match status" value="1"/>
</dbReference>
<dbReference type="SUPFAM" id="SSF63829">
    <property type="entry name" value="Calcium-dependent phosphotriesterase"/>
    <property type="match status" value="2"/>
</dbReference>
<protein>
    <submittedName>
        <fullName evidence="8">Histidine kinase</fullName>
    </submittedName>
</protein>
<evidence type="ECO:0000256" key="4">
    <source>
        <dbReference type="SAM" id="Phobius"/>
    </source>
</evidence>
<feature type="domain" description="Signal transduction histidine kinase subgroup 3 dimerisation and phosphoacceptor" evidence="6">
    <location>
        <begin position="821"/>
        <end position="878"/>
    </location>
</feature>
<accession>A0ABT9BH22</accession>
<dbReference type="RefSeq" id="WP_305009004.1">
    <property type="nucleotide sequence ID" value="NZ_JAUQSY010000022.1"/>
</dbReference>
<feature type="signal peptide" evidence="5">
    <location>
        <begin position="1"/>
        <end position="20"/>
    </location>
</feature>
<dbReference type="PANTHER" id="PTHR24421">
    <property type="entry name" value="NITRATE/NITRITE SENSOR PROTEIN NARX-RELATED"/>
    <property type="match status" value="1"/>
</dbReference>
<dbReference type="Gene3D" id="3.30.565.10">
    <property type="entry name" value="Histidine kinase-like ATPase, C-terminal domain"/>
    <property type="match status" value="1"/>
</dbReference>
<sequence length="1010" mass="107288">MRFLVVFLAQWLLALRLAAAAVGATPPAPWQADPVLSAYAVQQLVAGPEGYLWAATDDGVRRYDGYAAVPLAQLLAPGSAPAPPGYVQLAFDRAGQLWISHETGLYRFVPATGRLTHLALPVAPAERPLVSTLWLDARTGHLWVGYGHGRVLVLDPARPRLSPAPPPSPTGGAKVQNFAPTSGGDVWLTATTEVLVLSGQGQPRRHYPLPDEYVVPVPGTRPLQLVSPEALFGLDPATGRLRELLRWLPRPAGYNARFAPSPDAAGRPSAWLSQGQEVALHWRPGAARPQVTLRAVVGAPGEPAPPRPDRDYHLLRDRTGLRWALSPAFRSCYREGARPVVQAVAVVPALANPSVRSLVRLPDGRLLVSTYGGTLTQAADSPLAPLRPLALRAVGPGAEKSLSLICYQLLVSRAGRVLYATEGGSFGEIDPRRNTYRAFAPAAGSPGGSQVRGRCLLQDRTGQLWAGAQNGLYQLDEVAGTLRRYRSADPAWPLNQCDVRHLAQDAAGTLWLATDHGLYAFDPVPGLLRHYGPDEAAPARRLPTANITCVLASEPAGRVWAGTRDAGLLAVDAHRGVARRLTTTQGLPDAPIATLLPGPGGAIWAGTYKGLVRYVPATNQLSVVGRGEGLAEPELNQQAALRDRDGSLLFGGVGGLYRVLTPAPAAPGPAPRLLFTALTQGDTLARWLPAGAAPAGGLRLPHAGAEAGLDLALTDRRSPGQARFYYRLWPTGAAAAHSPATQPTGHRLRLRALPAGTYTLEVWGQTADGRRSPARRLAVVVARPWWQHPAALLGAALLLLGAGALVQQLRTRRALREARLRTRIAADLHDEVGALLTRVSMRAELLHEAAPAATPGVDALLADSRTALATMRDVVWSIDAGADTVGALLDRLRDHLEHAAEPAGLRTTLAVAGLPDALPLPPQLRQHLYLLAKEAITNAVRHAHEATELRVALRREGRRLTLTVTDDGQPGRVGTGGLGLRSMQQRAAAVGGVLTAGPTGHGWEVRLVVG</sequence>
<dbReference type="InterPro" id="IPR003594">
    <property type="entry name" value="HATPase_dom"/>
</dbReference>
<reference evidence="8" key="1">
    <citation type="submission" date="2023-07" db="EMBL/GenBank/DDBJ databases">
        <authorList>
            <person name="Kim M.K."/>
        </authorList>
    </citation>
    <scope>NUCLEOTIDE SEQUENCE</scope>
    <source>
        <strain evidence="8">ASUV-10-1</strain>
    </source>
</reference>
<gene>
    <name evidence="8" type="ORF">Q5H93_22690</name>
</gene>
<name>A0ABT9BH22_9BACT</name>
<organism evidence="8 9">
    <name type="scientific">Hymenobacter aranciens</name>
    <dbReference type="NCBI Taxonomy" id="3063996"/>
    <lineage>
        <taxon>Bacteria</taxon>
        <taxon>Pseudomonadati</taxon>
        <taxon>Bacteroidota</taxon>
        <taxon>Cytophagia</taxon>
        <taxon>Cytophagales</taxon>
        <taxon>Hymenobacteraceae</taxon>
        <taxon>Hymenobacter</taxon>
    </lineage>
</organism>
<keyword evidence="4" id="KW-1133">Transmembrane helix</keyword>
<keyword evidence="9" id="KW-1185">Reference proteome</keyword>
<keyword evidence="3" id="KW-0902">Two-component regulatory system</keyword>
<dbReference type="InterPro" id="IPR036890">
    <property type="entry name" value="HATPase_C_sf"/>
</dbReference>
<evidence type="ECO:0000256" key="1">
    <source>
        <dbReference type="ARBA" id="ARBA00022679"/>
    </source>
</evidence>
<proteinExistence type="predicted"/>
<dbReference type="Pfam" id="PF13581">
    <property type="entry name" value="HATPase_c_2"/>
    <property type="match status" value="1"/>
</dbReference>
<dbReference type="GO" id="GO:0016301">
    <property type="term" value="F:kinase activity"/>
    <property type="evidence" value="ECO:0007669"/>
    <property type="project" value="UniProtKB-KW"/>
</dbReference>
<evidence type="ECO:0000256" key="2">
    <source>
        <dbReference type="ARBA" id="ARBA00022777"/>
    </source>
</evidence>
<dbReference type="SUPFAM" id="SSF55874">
    <property type="entry name" value="ATPase domain of HSP90 chaperone/DNA topoisomerase II/histidine kinase"/>
    <property type="match status" value="1"/>
</dbReference>
<keyword evidence="1" id="KW-0808">Transferase</keyword>
<dbReference type="CDD" id="cd16917">
    <property type="entry name" value="HATPase_UhpB-NarQ-NarX-like"/>
    <property type="match status" value="1"/>
</dbReference>
<evidence type="ECO:0000259" key="6">
    <source>
        <dbReference type="Pfam" id="PF07730"/>
    </source>
</evidence>
<keyword evidence="5" id="KW-0732">Signal</keyword>
<dbReference type="Proteomes" id="UP001176429">
    <property type="component" value="Unassembled WGS sequence"/>
</dbReference>
<dbReference type="InterPro" id="IPR013783">
    <property type="entry name" value="Ig-like_fold"/>
</dbReference>
<comment type="caution">
    <text evidence="8">The sequence shown here is derived from an EMBL/GenBank/DDBJ whole genome shotgun (WGS) entry which is preliminary data.</text>
</comment>
<feature type="chain" id="PRO_5045290516" evidence="5">
    <location>
        <begin position="21"/>
        <end position="1010"/>
    </location>
</feature>
<dbReference type="InterPro" id="IPR011712">
    <property type="entry name" value="Sig_transdc_His_kin_sub3_dim/P"/>
</dbReference>
<dbReference type="InterPro" id="IPR015943">
    <property type="entry name" value="WD40/YVTN_repeat-like_dom_sf"/>
</dbReference>
<dbReference type="InterPro" id="IPR050482">
    <property type="entry name" value="Sensor_HK_TwoCompSys"/>
</dbReference>
<evidence type="ECO:0000313" key="9">
    <source>
        <dbReference type="Proteomes" id="UP001176429"/>
    </source>
</evidence>
<keyword evidence="2 8" id="KW-0418">Kinase</keyword>
<keyword evidence="4" id="KW-0472">Membrane</keyword>
<evidence type="ECO:0000313" key="8">
    <source>
        <dbReference type="EMBL" id="MDO7877564.1"/>
    </source>
</evidence>
<dbReference type="Gene3D" id="2.60.40.10">
    <property type="entry name" value="Immunoglobulins"/>
    <property type="match status" value="1"/>
</dbReference>
<feature type="transmembrane region" description="Helical" evidence="4">
    <location>
        <begin position="785"/>
        <end position="806"/>
    </location>
</feature>
<feature type="domain" description="Histidine kinase/HSP90-like ATPase" evidence="7">
    <location>
        <begin position="902"/>
        <end position="972"/>
    </location>
</feature>
<dbReference type="EMBL" id="JAUQSY010000022">
    <property type="protein sequence ID" value="MDO7877564.1"/>
    <property type="molecule type" value="Genomic_DNA"/>
</dbReference>